<evidence type="ECO:0000313" key="2">
    <source>
        <dbReference type="EMBL" id="KHJ85758.1"/>
    </source>
</evidence>
<dbReference type="Pfam" id="PF02961">
    <property type="entry name" value="SAM_BAF"/>
    <property type="match status" value="1"/>
</dbReference>
<dbReference type="SMART" id="SM01023">
    <property type="entry name" value="BAF"/>
    <property type="match status" value="1"/>
</dbReference>
<evidence type="ECO:0000256" key="1">
    <source>
        <dbReference type="SAM" id="MobiDB-lite"/>
    </source>
</evidence>
<dbReference type="OrthoDB" id="9997163at2759"/>
<dbReference type="EMBL" id="KN562694">
    <property type="protein sequence ID" value="KHJ85758.1"/>
    <property type="molecule type" value="Genomic_DNA"/>
</dbReference>
<gene>
    <name evidence="2" type="ORF">OESDEN_14507</name>
</gene>
<dbReference type="GO" id="GO:0003677">
    <property type="term" value="F:DNA binding"/>
    <property type="evidence" value="ECO:0007669"/>
    <property type="project" value="InterPro"/>
</dbReference>
<feature type="region of interest" description="Disordered" evidence="1">
    <location>
        <begin position="1"/>
        <end position="20"/>
    </location>
</feature>
<dbReference type="SUPFAM" id="SSF47798">
    <property type="entry name" value="Barrier-to-autointegration factor, BAF"/>
    <property type="match status" value="1"/>
</dbReference>
<evidence type="ECO:0000313" key="3">
    <source>
        <dbReference type="Proteomes" id="UP000053660"/>
    </source>
</evidence>
<dbReference type="Proteomes" id="UP000053660">
    <property type="component" value="Unassembled WGS sequence"/>
</dbReference>
<dbReference type="InterPro" id="IPR036617">
    <property type="entry name" value="BAF_sf"/>
</dbReference>
<name>A0A0B1SKA7_OESDE</name>
<dbReference type="AlphaFoldDB" id="A0A0B1SKA7"/>
<dbReference type="Gene3D" id="1.10.150.40">
    <property type="entry name" value="Barrier-to-autointegration factor, BAF"/>
    <property type="match status" value="1"/>
</dbReference>
<feature type="compositionally biased region" description="Basic and acidic residues" evidence="1">
    <location>
        <begin position="1"/>
        <end position="11"/>
    </location>
</feature>
<accession>A0A0B1SKA7</accession>
<proteinExistence type="predicted"/>
<reference evidence="2 3" key="1">
    <citation type="submission" date="2014-03" db="EMBL/GenBank/DDBJ databases">
        <title>Draft genome of the hookworm Oesophagostomum dentatum.</title>
        <authorList>
            <person name="Mitreva M."/>
        </authorList>
    </citation>
    <scope>NUCLEOTIDE SEQUENCE [LARGE SCALE GENOMIC DNA]</scope>
    <source>
        <strain evidence="2 3">OD-Hann</strain>
    </source>
</reference>
<dbReference type="InterPro" id="IPR004122">
    <property type="entry name" value="BAF_prot"/>
</dbReference>
<protein>
    <submittedName>
        <fullName evidence="2">Barrier to autointegration factor</fullName>
    </submittedName>
</protein>
<keyword evidence="3" id="KW-1185">Reference proteome</keyword>
<sequence length="120" mass="13630">MSTTVKHKEFTSEPIGNKNSTAIAGIGPKYGAALAENGYGQCLFKYYQVPEKCQCEVWRDAGDAMNTRVRRLRRKNKDNAEAAPRVCVLSRRESPAASSCRETPLYESDDPFDEYYFKDY</sequence>
<organism evidence="2 3">
    <name type="scientific">Oesophagostomum dentatum</name>
    <name type="common">Nodular worm</name>
    <dbReference type="NCBI Taxonomy" id="61180"/>
    <lineage>
        <taxon>Eukaryota</taxon>
        <taxon>Metazoa</taxon>
        <taxon>Ecdysozoa</taxon>
        <taxon>Nematoda</taxon>
        <taxon>Chromadorea</taxon>
        <taxon>Rhabditida</taxon>
        <taxon>Rhabditina</taxon>
        <taxon>Rhabditomorpha</taxon>
        <taxon>Strongyloidea</taxon>
        <taxon>Strongylidae</taxon>
        <taxon>Oesophagostomum</taxon>
    </lineage>
</organism>